<protein>
    <submittedName>
        <fullName evidence="1">Uncharacterized protein</fullName>
    </submittedName>
</protein>
<keyword evidence="2" id="KW-1185">Reference proteome</keyword>
<comment type="caution">
    <text evidence="1">The sequence shown here is derived from an EMBL/GenBank/DDBJ whole genome shotgun (WGS) entry which is preliminary data.</text>
</comment>
<dbReference type="EMBL" id="BMAO01030694">
    <property type="protein sequence ID" value="GFQ69716.1"/>
    <property type="molecule type" value="Genomic_DNA"/>
</dbReference>
<gene>
    <name evidence="1" type="ORF">TNCT_337811</name>
</gene>
<dbReference type="Proteomes" id="UP000887116">
    <property type="component" value="Unassembled WGS sequence"/>
</dbReference>
<name>A0A8X6F4V1_TRICU</name>
<sequence length="70" mass="7689">MSQKTWCNLIGFNFLNDGCDEAFNVGAPVGIQSSPVHLDFYKSPCKEVSMGEESNCRASHIPTNPNVRKA</sequence>
<accession>A0A8X6F4V1</accession>
<evidence type="ECO:0000313" key="1">
    <source>
        <dbReference type="EMBL" id="GFQ69716.1"/>
    </source>
</evidence>
<organism evidence="1 2">
    <name type="scientific">Trichonephila clavata</name>
    <name type="common">Joro spider</name>
    <name type="synonym">Nephila clavata</name>
    <dbReference type="NCBI Taxonomy" id="2740835"/>
    <lineage>
        <taxon>Eukaryota</taxon>
        <taxon>Metazoa</taxon>
        <taxon>Ecdysozoa</taxon>
        <taxon>Arthropoda</taxon>
        <taxon>Chelicerata</taxon>
        <taxon>Arachnida</taxon>
        <taxon>Araneae</taxon>
        <taxon>Araneomorphae</taxon>
        <taxon>Entelegynae</taxon>
        <taxon>Araneoidea</taxon>
        <taxon>Nephilidae</taxon>
        <taxon>Trichonephila</taxon>
    </lineage>
</organism>
<reference evidence="1" key="1">
    <citation type="submission" date="2020-07" db="EMBL/GenBank/DDBJ databases">
        <title>Multicomponent nature underlies the extraordinary mechanical properties of spider dragline silk.</title>
        <authorList>
            <person name="Kono N."/>
            <person name="Nakamura H."/>
            <person name="Mori M."/>
            <person name="Yoshida Y."/>
            <person name="Ohtoshi R."/>
            <person name="Malay A.D."/>
            <person name="Moran D.A.P."/>
            <person name="Tomita M."/>
            <person name="Numata K."/>
            <person name="Arakawa K."/>
        </authorList>
    </citation>
    <scope>NUCLEOTIDE SEQUENCE</scope>
</reference>
<evidence type="ECO:0000313" key="2">
    <source>
        <dbReference type="Proteomes" id="UP000887116"/>
    </source>
</evidence>
<dbReference type="AlphaFoldDB" id="A0A8X6F4V1"/>
<proteinExistence type="predicted"/>